<dbReference type="Pfam" id="PF02837">
    <property type="entry name" value="Glyco_hydro_2_N"/>
    <property type="match status" value="1"/>
</dbReference>
<keyword evidence="9" id="KW-1185">Reference proteome</keyword>
<dbReference type="Pfam" id="PF00703">
    <property type="entry name" value="Glyco_hydro_2"/>
    <property type="match status" value="1"/>
</dbReference>
<gene>
    <name evidence="8" type="ORF">EV186_103815</name>
</gene>
<sequence>MRRRTVALVTGVLTAGSMIMAGPAQAHDAGGWHPKPPPLATPWTHEVGPDNALPEYPRPQLARDQWQNLNGVWQYAAATSDQPPIGQDLAERILVPYPPESGLSGIQRHDDAMYYRRTFTVPGSWHGERVLLNFGAVDQVATVWVNGKQVATHAGGYAAFSADITDALRGHGPQELIVGAVDRNQNGDFPIGKQRTTGDGGILYQGSSGIWQTVWLEPVPETHVSTLDITPAADGTFTITARATGDAPVEVVARTPHGATAGTATGRTNTALKVKIRDAHWWSPGDPYLYTFSVTAGQDKVTSYAGLRTISLVRDDAGRPRMALNGKILFQYGPLDQGFWPDGLYTAPTDEALRYDIAETKALGYNMIRKHTKVEPDRWYYWADRLGMLVWQDMPALPIDLAIPPEQTPEPNAAQQVNYRAGLDELIAQHRSVTSIVSWVPFNEGWGEFATAEIADHVKSLDPTRLVNADSGVNCCYSKPDSGAGDIYDDHTYVGPGTPAVRDDRAIVDGEYGGLGLVVDGHLWPGNPHAYEMEDTKAQLTTRYGELSSKLEDLAANGALSAAVYTQTTDVENEVNGLLTYDRKVVKFDATAIRADNLRVIAAGSAT</sequence>
<dbReference type="InterPro" id="IPR013783">
    <property type="entry name" value="Ig-like_fold"/>
</dbReference>
<dbReference type="SUPFAM" id="SSF49303">
    <property type="entry name" value="beta-Galactosidase/glucuronidase domain"/>
    <property type="match status" value="1"/>
</dbReference>
<evidence type="ECO:0000256" key="3">
    <source>
        <dbReference type="ARBA" id="ARBA00023295"/>
    </source>
</evidence>
<dbReference type="InterPro" id="IPR006104">
    <property type="entry name" value="Glyco_hydro_2_N"/>
</dbReference>
<dbReference type="PANTHER" id="PTHR42732">
    <property type="entry name" value="BETA-GALACTOSIDASE"/>
    <property type="match status" value="1"/>
</dbReference>
<dbReference type="Proteomes" id="UP000295444">
    <property type="component" value="Unassembled WGS sequence"/>
</dbReference>
<dbReference type="SUPFAM" id="SSF49785">
    <property type="entry name" value="Galactose-binding domain-like"/>
    <property type="match status" value="1"/>
</dbReference>
<dbReference type="InterPro" id="IPR051913">
    <property type="entry name" value="GH2_Domain-Containing"/>
</dbReference>
<dbReference type="InterPro" id="IPR036156">
    <property type="entry name" value="Beta-gal/glucu_dom_sf"/>
</dbReference>
<feature type="domain" description="Glycoside hydrolase family 2 immunoglobulin-like beta-sandwich" evidence="5">
    <location>
        <begin position="225"/>
        <end position="308"/>
    </location>
</feature>
<evidence type="ECO:0000313" key="8">
    <source>
        <dbReference type="EMBL" id="TDP97838.1"/>
    </source>
</evidence>
<dbReference type="GO" id="GO:0005975">
    <property type="term" value="P:carbohydrate metabolic process"/>
    <property type="evidence" value="ECO:0007669"/>
    <property type="project" value="InterPro"/>
</dbReference>
<dbReference type="PANTHER" id="PTHR42732:SF2">
    <property type="entry name" value="BETA-MANNOSIDASE"/>
    <property type="match status" value="1"/>
</dbReference>
<evidence type="ECO:0000256" key="4">
    <source>
        <dbReference type="SAM" id="SignalP"/>
    </source>
</evidence>
<name>A0A4V6PVU3_LABRH</name>
<dbReference type="Gene3D" id="3.20.20.80">
    <property type="entry name" value="Glycosidases"/>
    <property type="match status" value="1"/>
</dbReference>
<dbReference type="InterPro" id="IPR017853">
    <property type="entry name" value="GH"/>
</dbReference>
<evidence type="ECO:0000256" key="2">
    <source>
        <dbReference type="ARBA" id="ARBA00022801"/>
    </source>
</evidence>
<keyword evidence="3" id="KW-0326">Glycosidase</keyword>
<evidence type="ECO:0000313" key="9">
    <source>
        <dbReference type="Proteomes" id="UP000295444"/>
    </source>
</evidence>
<dbReference type="InterPro" id="IPR008979">
    <property type="entry name" value="Galactose-bd-like_sf"/>
</dbReference>
<dbReference type="InterPro" id="IPR006102">
    <property type="entry name" value="Ig-like_GH2"/>
</dbReference>
<dbReference type="AlphaFoldDB" id="A0A4V6PVU3"/>
<feature type="domain" description="Glycosyl hydrolases family 2 sugar binding" evidence="7">
    <location>
        <begin position="100"/>
        <end position="174"/>
    </location>
</feature>
<feature type="signal peptide" evidence="4">
    <location>
        <begin position="1"/>
        <end position="26"/>
    </location>
</feature>
<accession>A0A4V6PVU3</accession>
<evidence type="ECO:0000256" key="1">
    <source>
        <dbReference type="ARBA" id="ARBA00007401"/>
    </source>
</evidence>
<dbReference type="Pfam" id="PF02836">
    <property type="entry name" value="Glyco_hydro_2_C"/>
    <property type="match status" value="1"/>
</dbReference>
<proteinExistence type="inferred from homology"/>
<dbReference type="GO" id="GO:0004553">
    <property type="term" value="F:hydrolase activity, hydrolyzing O-glycosyl compounds"/>
    <property type="evidence" value="ECO:0007669"/>
    <property type="project" value="InterPro"/>
</dbReference>
<evidence type="ECO:0000259" key="7">
    <source>
        <dbReference type="Pfam" id="PF02837"/>
    </source>
</evidence>
<reference evidence="8 9" key="1">
    <citation type="submission" date="2019-03" db="EMBL/GenBank/DDBJ databases">
        <title>Genomic Encyclopedia of Type Strains, Phase IV (KMG-IV): sequencing the most valuable type-strain genomes for metagenomic binning, comparative biology and taxonomic classification.</title>
        <authorList>
            <person name="Goeker M."/>
        </authorList>
    </citation>
    <scope>NUCLEOTIDE SEQUENCE [LARGE SCALE GENOMIC DNA]</scope>
    <source>
        <strain evidence="8 9">DSM 45361</strain>
    </source>
</reference>
<dbReference type="InterPro" id="IPR006103">
    <property type="entry name" value="Glyco_hydro_2_cat"/>
</dbReference>
<dbReference type="SUPFAM" id="SSF51445">
    <property type="entry name" value="(Trans)glycosidases"/>
    <property type="match status" value="1"/>
</dbReference>
<evidence type="ECO:0000259" key="5">
    <source>
        <dbReference type="Pfam" id="PF00703"/>
    </source>
</evidence>
<keyword evidence="4" id="KW-0732">Signal</keyword>
<feature type="chain" id="PRO_5020354509" evidence="4">
    <location>
        <begin position="27"/>
        <end position="607"/>
    </location>
</feature>
<organism evidence="8 9">
    <name type="scientific">Labedaea rhizosphaerae</name>
    <dbReference type="NCBI Taxonomy" id="598644"/>
    <lineage>
        <taxon>Bacteria</taxon>
        <taxon>Bacillati</taxon>
        <taxon>Actinomycetota</taxon>
        <taxon>Actinomycetes</taxon>
        <taxon>Pseudonocardiales</taxon>
        <taxon>Pseudonocardiaceae</taxon>
        <taxon>Labedaea</taxon>
    </lineage>
</organism>
<dbReference type="Gene3D" id="2.60.40.10">
    <property type="entry name" value="Immunoglobulins"/>
    <property type="match status" value="1"/>
</dbReference>
<keyword evidence="2 8" id="KW-0378">Hydrolase</keyword>
<dbReference type="EMBL" id="SNXZ01000003">
    <property type="protein sequence ID" value="TDP97838.1"/>
    <property type="molecule type" value="Genomic_DNA"/>
</dbReference>
<dbReference type="Gene3D" id="2.60.120.260">
    <property type="entry name" value="Galactose-binding domain-like"/>
    <property type="match status" value="1"/>
</dbReference>
<comment type="caution">
    <text evidence="8">The sequence shown here is derived from an EMBL/GenBank/DDBJ whole genome shotgun (WGS) entry which is preliminary data.</text>
</comment>
<evidence type="ECO:0000259" key="6">
    <source>
        <dbReference type="Pfam" id="PF02836"/>
    </source>
</evidence>
<feature type="domain" description="Glycoside hydrolase family 2 catalytic" evidence="6">
    <location>
        <begin position="351"/>
        <end position="473"/>
    </location>
</feature>
<comment type="similarity">
    <text evidence="1">Belongs to the glycosyl hydrolase 2 family.</text>
</comment>
<protein>
    <submittedName>
        <fullName evidence="8">Glycosyl hydrolase family 2</fullName>
    </submittedName>
</protein>